<dbReference type="GO" id="GO:0047372">
    <property type="term" value="F:monoacylglycerol lipase activity"/>
    <property type="evidence" value="ECO:0000318"/>
    <property type="project" value="GO_Central"/>
</dbReference>
<accession>A0A251QRX3</accession>
<evidence type="ECO:0000256" key="1">
    <source>
        <dbReference type="ARBA" id="ARBA00010884"/>
    </source>
</evidence>
<evidence type="ECO:0008006" key="4">
    <source>
        <dbReference type="Google" id="ProtNLM"/>
    </source>
</evidence>
<proteinExistence type="inferred from homology"/>
<dbReference type="InterPro" id="IPR029058">
    <property type="entry name" value="AB_hydrolase_fold"/>
</dbReference>
<dbReference type="AlphaFoldDB" id="A0A251QRX3"/>
<dbReference type="GO" id="GO:0006629">
    <property type="term" value="P:lipid metabolic process"/>
    <property type="evidence" value="ECO:0000318"/>
    <property type="project" value="GO_Central"/>
</dbReference>
<dbReference type="InterPro" id="IPR050960">
    <property type="entry name" value="AB_hydrolase_4_sf"/>
</dbReference>
<dbReference type="GO" id="GO:0034338">
    <property type="term" value="F:short-chain carboxylesterase activity"/>
    <property type="evidence" value="ECO:0000318"/>
    <property type="project" value="GO_Central"/>
</dbReference>
<dbReference type="SUPFAM" id="SSF53474">
    <property type="entry name" value="alpha/beta-Hydrolases"/>
    <property type="match status" value="1"/>
</dbReference>
<sequence>MIVDALNMDCFRFSGLHETSAKPYELLVQAATLIPIWHYLCHVLHGRYLATPWLTSPHLQNFFLSFFGNPPAVTYQRELFRVSNGGTIALDWAVSSYVLPKDDTTPIVVVLPGLTSDSQSSYIRHLAFNKAKMGWNVVISNHRGLGGVPITSDLVYNCGWTNDIHEVCNRLHHKHPKAPLFLIGTSIDVSADIEYVLGADILVKYLGEDGDNAPVSGAAAISNPWDFLIGDRFIRRTLLQKFYDKLHQHCYSRLVNWDGKMRCIRHYHATCDVGKFETVDTFHRRTSSSIYVCNLCVPLLCISALDDPICTREAIPSEFPLGSTIDQDKKLVLLGKVVAAVALAKVVAKKLGFVA</sequence>
<protein>
    <recommendedName>
        <fullName evidence="4">Serine aminopeptidase S33 domain-containing protein</fullName>
    </recommendedName>
</protein>
<dbReference type="EMBL" id="CM007651">
    <property type="protein sequence ID" value="ONI26526.1"/>
    <property type="molecule type" value="Genomic_DNA"/>
</dbReference>
<dbReference type="Gramene" id="ONI26526">
    <property type="protein sequence ID" value="ONI26526"/>
    <property type="gene ID" value="PRUPE_1G030400"/>
</dbReference>
<name>A0A251QRX3_PRUPE</name>
<dbReference type="Gene3D" id="3.40.50.1820">
    <property type="entry name" value="alpha/beta hydrolase"/>
    <property type="match status" value="1"/>
</dbReference>
<dbReference type="PANTHER" id="PTHR10794">
    <property type="entry name" value="ABHYDROLASE DOMAIN-CONTAINING PROTEIN"/>
    <property type="match status" value="1"/>
</dbReference>
<gene>
    <name evidence="2" type="ORF">PRUPE_1G030400</name>
</gene>
<comment type="similarity">
    <text evidence="1">Belongs to the AB hydrolase superfamily. AB hydrolase 4 family.</text>
</comment>
<dbReference type="PANTHER" id="PTHR10794:SF63">
    <property type="entry name" value="ALPHA_BETA HYDROLASE 1, ISOFORM A"/>
    <property type="match status" value="1"/>
</dbReference>
<evidence type="ECO:0000313" key="3">
    <source>
        <dbReference type="Proteomes" id="UP000006882"/>
    </source>
</evidence>
<keyword evidence="3" id="KW-1185">Reference proteome</keyword>
<dbReference type="Proteomes" id="UP000006882">
    <property type="component" value="Chromosome G1"/>
</dbReference>
<reference evidence="2 3" key="1">
    <citation type="journal article" date="2013" name="Nat. Genet.">
        <title>The high-quality draft genome of peach (Prunus persica) identifies unique patterns of genetic diversity, domestication and genome evolution.</title>
        <authorList>
            <consortium name="International Peach Genome Initiative"/>
            <person name="Verde I."/>
            <person name="Abbott A.G."/>
            <person name="Scalabrin S."/>
            <person name="Jung S."/>
            <person name="Shu S."/>
            <person name="Marroni F."/>
            <person name="Zhebentyayeva T."/>
            <person name="Dettori M.T."/>
            <person name="Grimwood J."/>
            <person name="Cattonaro F."/>
            <person name="Zuccolo A."/>
            <person name="Rossini L."/>
            <person name="Jenkins J."/>
            <person name="Vendramin E."/>
            <person name="Meisel L.A."/>
            <person name="Decroocq V."/>
            <person name="Sosinski B."/>
            <person name="Prochnik S."/>
            <person name="Mitros T."/>
            <person name="Policriti A."/>
            <person name="Cipriani G."/>
            <person name="Dondini L."/>
            <person name="Ficklin S."/>
            <person name="Goodstein D.M."/>
            <person name="Xuan P."/>
            <person name="Del Fabbro C."/>
            <person name="Aramini V."/>
            <person name="Copetti D."/>
            <person name="Gonzalez S."/>
            <person name="Horner D.S."/>
            <person name="Falchi R."/>
            <person name="Lucas S."/>
            <person name="Mica E."/>
            <person name="Maldonado J."/>
            <person name="Lazzari B."/>
            <person name="Bielenberg D."/>
            <person name="Pirona R."/>
            <person name="Miculan M."/>
            <person name="Barakat A."/>
            <person name="Testolin R."/>
            <person name="Stella A."/>
            <person name="Tartarini S."/>
            <person name="Tonutti P."/>
            <person name="Arus P."/>
            <person name="Orellana A."/>
            <person name="Wells C."/>
            <person name="Main D."/>
            <person name="Vizzotto G."/>
            <person name="Silva H."/>
            <person name="Salamini F."/>
            <person name="Schmutz J."/>
            <person name="Morgante M."/>
            <person name="Rokhsar D.S."/>
        </authorList>
    </citation>
    <scope>NUCLEOTIDE SEQUENCE [LARGE SCALE GENOMIC DNA]</scope>
    <source>
        <strain evidence="3">cv. Nemared</strain>
    </source>
</reference>
<evidence type="ECO:0000313" key="2">
    <source>
        <dbReference type="EMBL" id="ONI26526.1"/>
    </source>
</evidence>
<organism evidence="2 3">
    <name type="scientific">Prunus persica</name>
    <name type="common">Peach</name>
    <name type="synonym">Amygdalus persica</name>
    <dbReference type="NCBI Taxonomy" id="3760"/>
    <lineage>
        <taxon>Eukaryota</taxon>
        <taxon>Viridiplantae</taxon>
        <taxon>Streptophyta</taxon>
        <taxon>Embryophyta</taxon>
        <taxon>Tracheophyta</taxon>
        <taxon>Spermatophyta</taxon>
        <taxon>Magnoliopsida</taxon>
        <taxon>eudicotyledons</taxon>
        <taxon>Gunneridae</taxon>
        <taxon>Pentapetalae</taxon>
        <taxon>rosids</taxon>
        <taxon>fabids</taxon>
        <taxon>Rosales</taxon>
        <taxon>Rosaceae</taxon>
        <taxon>Amygdaloideae</taxon>
        <taxon>Amygdaleae</taxon>
        <taxon>Prunus</taxon>
    </lineage>
</organism>